<organism evidence="1 2">
    <name type="scientific">Phormidesmis priestleyi Ana</name>
    <dbReference type="NCBI Taxonomy" id="1666911"/>
    <lineage>
        <taxon>Bacteria</taxon>
        <taxon>Bacillati</taxon>
        <taxon>Cyanobacteriota</taxon>
        <taxon>Cyanophyceae</taxon>
        <taxon>Leptolyngbyales</taxon>
        <taxon>Leptolyngbyaceae</taxon>
        <taxon>Phormidesmis</taxon>
    </lineage>
</organism>
<accession>A0A0P8C084</accession>
<dbReference type="EMBL" id="LJZR01000019">
    <property type="protein sequence ID" value="KPQ34551.1"/>
    <property type="molecule type" value="Genomic_DNA"/>
</dbReference>
<evidence type="ECO:0000313" key="1">
    <source>
        <dbReference type="EMBL" id="KPQ34551.1"/>
    </source>
</evidence>
<proteinExistence type="predicted"/>
<name>A0A0P8C084_9CYAN</name>
<evidence type="ECO:0000313" key="2">
    <source>
        <dbReference type="Proteomes" id="UP000050465"/>
    </source>
</evidence>
<sequence length="106" mass="12455">MKSTLTYRSFNANNQAYWPLRWGREQSNDPSYNGQPSTLKGIETQLKKMWKALALQMSDASAPHIWQTQDATGEIFWNAQDPTSGRTIRHASETEMRIWLEERYRF</sequence>
<comment type="caution">
    <text evidence="1">The sequence shown here is derived from an EMBL/GenBank/DDBJ whole genome shotgun (WGS) entry which is preliminary data.</text>
</comment>
<dbReference type="Proteomes" id="UP000050465">
    <property type="component" value="Unassembled WGS sequence"/>
</dbReference>
<protein>
    <submittedName>
        <fullName evidence="1">Uncharacterized protein</fullName>
    </submittedName>
</protein>
<dbReference type="AlphaFoldDB" id="A0A0P8C084"/>
<reference evidence="1 2" key="1">
    <citation type="submission" date="2015-09" db="EMBL/GenBank/DDBJ databases">
        <title>Identification and resolution of microdiversity through metagenomic sequencing of parallel consortia.</title>
        <authorList>
            <person name="Nelson W.C."/>
            <person name="Romine M.F."/>
            <person name="Lindemann S.R."/>
        </authorList>
    </citation>
    <scope>NUCLEOTIDE SEQUENCE [LARGE SCALE GENOMIC DNA]</scope>
    <source>
        <strain evidence="1">Ana</strain>
    </source>
</reference>
<gene>
    <name evidence="1" type="ORF">HLUCCA11_14725</name>
</gene>